<dbReference type="Pfam" id="PF07330">
    <property type="entry name" value="DUF1467"/>
    <property type="match status" value="1"/>
</dbReference>
<name>A0A0N9ZDZ4_9RHOB</name>
<proteinExistence type="predicted"/>
<sequence length="93" mass="10247">MAITSAIVLFAVTWFMTMLVALPIGLKTQGDMGEKVEGTHFGAPANYNPRRKAVIVTLVSVVIWAILFTAIIQTDLTWHDFDWTSKLPPVGES</sequence>
<dbReference type="EMBL" id="CP012023">
    <property type="protein sequence ID" value="ALI55036.1"/>
    <property type="molecule type" value="Genomic_DNA"/>
</dbReference>
<organism evidence="1 2">
    <name type="scientific">Celeribacter marinus</name>
    <dbReference type="NCBI Taxonomy" id="1397108"/>
    <lineage>
        <taxon>Bacteria</taxon>
        <taxon>Pseudomonadati</taxon>
        <taxon>Pseudomonadota</taxon>
        <taxon>Alphaproteobacteria</taxon>
        <taxon>Rhodobacterales</taxon>
        <taxon>Roseobacteraceae</taxon>
        <taxon>Celeribacter</taxon>
    </lineage>
</organism>
<gene>
    <name evidence="1" type="ORF">IMCC12053_1088</name>
</gene>
<dbReference type="AlphaFoldDB" id="A0A0N9ZDZ4"/>
<dbReference type="STRING" id="1397108.IMCC12053_1088"/>
<evidence type="ECO:0000313" key="1">
    <source>
        <dbReference type="EMBL" id="ALI55036.1"/>
    </source>
</evidence>
<reference evidence="2" key="1">
    <citation type="submission" date="2015-05" db="EMBL/GenBank/DDBJ databases">
        <authorList>
            <person name="Oh H.-M."/>
            <person name="Yang J.-A."/>
            <person name="Cho J.-C."/>
            <person name="Kang I."/>
        </authorList>
    </citation>
    <scope>NUCLEOTIDE SEQUENCE [LARGE SCALE GENOMIC DNA]</scope>
    <source>
        <strain evidence="2">IMCC 12053</strain>
    </source>
</reference>
<protein>
    <submittedName>
        <fullName evidence="1">Glycine/D-amino acid oxidase (Deaminating)</fullName>
    </submittedName>
</protein>
<accession>A0A0N9ZDZ4</accession>
<dbReference type="RefSeq" id="WP_062216406.1">
    <property type="nucleotide sequence ID" value="NZ_CP012023.1"/>
</dbReference>
<dbReference type="KEGG" id="cmar:IMCC12053_1088"/>
<evidence type="ECO:0000313" key="2">
    <source>
        <dbReference type="Proteomes" id="UP000064920"/>
    </source>
</evidence>
<dbReference type="PATRIC" id="fig|1397108.4.peg.1116"/>
<dbReference type="OrthoDB" id="9804637at2"/>
<dbReference type="Proteomes" id="UP000064920">
    <property type="component" value="Chromosome"/>
</dbReference>
<dbReference type="InterPro" id="IPR009935">
    <property type="entry name" value="DUF1467"/>
</dbReference>
<keyword evidence="2" id="KW-1185">Reference proteome</keyword>